<proteinExistence type="predicted"/>
<keyword evidence="1" id="KW-0472">Membrane</keyword>
<protein>
    <submittedName>
        <fullName evidence="2">Uncharacterized protein</fullName>
    </submittedName>
</protein>
<dbReference type="Proteomes" id="UP000732298">
    <property type="component" value="Unassembled WGS sequence"/>
</dbReference>
<keyword evidence="1" id="KW-1133">Transmembrane helix</keyword>
<gene>
    <name evidence="2" type="ORF">HY544_01035</name>
</gene>
<organism evidence="2 3">
    <name type="scientific">Candidatus Iainarchaeum sp</name>
    <dbReference type="NCBI Taxonomy" id="3101447"/>
    <lineage>
        <taxon>Archaea</taxon>
        <taxon>Candidatus Iainarchaeota</taxon>
        <taxon>Candidatus Iainarchaeia</taxon>
        <taxon>Candidatus Iainarchaeales</taxon>
        <taxon>Candidatus Iainarchaeaceae</taxon>
        <taxon>Candidatus Iainarchaeum</taxon>
    </lineage>
</organism>
<sequence>MSGLELALVILGIFFSVVFSAALTVGLYLYFSKKLKQGSGSFAESDLRASISRVNEARANDTKELNHRIDALEGRVDALLMPEGDAKELAKEKVKVQAKK</sequence>
<dbReference type="EMBL" id="JACQPB010000013">
    <property type="protein sequence ID" value="MBI4210076.1"/>
    <property type="molecule type" value="Genomic_DNA"/>
</dbReference>
<name>A0A8T3YL88_9ARCH</name>
<dbReference type="AlphaFoldDB" id="A0A8T3YL88"/>
<evidence type="ECO:0000256" key="1">
    <source>
        <dbReference type="SAM" id="Phobius"/>
    </source>
</evidence>
<reference evidence="2" key="1">
    <citation type="submission" date="2020-07" db="EMBL/GenBank/DDBJ databases">
        <title>Huge and variable diversity of episymbiotic CPR bacteria and DPANN archaea in groundwater ecosystems.</title>
        <authorList>
            <person name="He C.Y."/>
            <person name="Keren R."/>
            <person name="Whittaker M."/>
            <person name="Farag I.F."/>
            <person name="Doudna J."/>
            <person name="Cate J.H.D."/>
            <person name="Banfield J.F."/>
        </authorList>
    </citation>
    <scope>NUCLEOTIDE SEQUENCE</scope>
    <source>
        <strain evidence="2">NC_groundwater_1296_Ag_S-0.2um_52_80</strain>
    </source>
</reference>
<accession>A0A8T3YL88</accession>
<keyword evidence="1" id="KW-0812">Transmembrane</keyword>
<comment type="caution">
    <text evidence="2">The sequence shown here is derived from an EMBL/GenBank/DDBJ whole genome shotgun (WGS) entry which is preliminary data.</text>
</comment>
<feature type="transmembrane region" description="Helical" evidence="1">
    <location>
        <begin position="6"/>
        <end position="31"/>
    </location>
</feature>
<evidence type="ECO:0000313" key="2">
    <source>
        <dbReference type="EMBL" id="MBI4210076.1"/>
    </source>
</evidence>
<evidence type="ECO:0000313" key="3">
    <source>
        <dbReference type="Proteomes" id="UP000732298"/>
    </source>
</evidence>